<reference evidence="3 4" key="1">
    <citation type="journal article" date="2019" name="Sci. Rep.">
        <title>Comparative genomics of chytrid fungi reveal insights into the obligate biotrophic and pathogenic lifestyle of Synchytrium endobioticum.</title>
        <authorList>
            <person name="van de Vossenberg B.T.L.H."/>
            <person name="Warris S."/>
            <person name="Nguyen H.D.T."/>
            <person name="van Gent-Pelzer M.P.E."/>
            <person name="Joly D.L."/>
            <person name="van de Geest H.C."/>
            <person name="Bonants P.J.M."/>
            <person name="Smith D.S."/>
            <person name="Levesque C.A."/>
            <person name="van der Lee T.A.J."/>
        </authorList>
    </citation>
    <scope>NUCLEOTIDE SEQUENCE [LARGE SCALE GENOMIC DNA]</scope>
    <source>
        <strain evidence="3 4">CBS 675.73</strain>
    </source>
</reference>
<comment type="caution">
    <text evidence="3">The sequence shown here is derived from an EMBL/GenBank/DDBJ whole genome shotgun (WGS) entry which is preliminary data.</text>
</comment>
<keyword evidence="4" id="KW-1185">Reference proteome</keyword>
<feature type="region of interest" description="Disordered" evidence="1">
    <location>
        <begin position="40"/>
        <end position="70"/>
    </location>
</feature>
<accession>A0A507FJA7</accession>
<gene>
    <name evidence="3" type="ORF">CcCBS67573_g02236</name>
</gene>
<dbReference type="Pfam" id="PF13692">
    <property type="entry name" value="Glyco_trans_1_4"/>
    <property type="match status" value="1"/>
</dbReference>
<proteinExistence type="predicted"/>
<keyword evidence="2" id="KW-1133">Transmembrane helix</keyword>
<sequence length="513" mass="57923">MRLSPLRSEQFRWKLIPLLLLATFNCVYLFMHNSTRHLTHPAPPDPTHDPETPVPASEPNLSSTPHSSLKPKATYNEFRLSLPAGNATTFTINELLDLCHNGESLTITKHYALSGNTQESQYLSNCNPIEISTSQGARSRGHCSDFVQYILYADARLVPEYFAETFQRKMQKCPNSFYLHGEYPIVHLFTGTTDAVTNISASNSTHVPPQRVRNIWMPNWEQVKQEQNWMIRASYLIACKVHITCTAVQKYLLDETTQKQHQNSQNENEHRFANATPILRFMSHSSPDATLSNHHSESELNRYNKFYHAYGHSGRKSTGAVLECWLNHPEWPKLTVIGDNAIAANSERILKAKATNIQLYERVSKAQLQDLQISHGVHLCPSGQEGYGHYINEARSWGAVTVTTHHPPMQEFVEDGVSGILVDHKGSAPEAYQLLGNYETVGVQVGWENVCDAVEKVLTTTLAARAAMGKLARKRYEDDSEIMIKNLIALKQEAEEFNRGSFDGFAFMKLLDL</sequence>
<evidence type="ECO:0000256" key="2">
    <source>
        <dbReference type="SAM" id="Phobius"/>
    </source>
</evidence>
<dbReference type="OrthoDB" id="2100592at2759"/>
<feature type="transmembrane region" description="Helical" evidence="2">
    <location>
        <begin position="12"/>
        <end position="31"/>
    </location>
</feature>
<protein>
    <submittedName>
        <fullName evidence="3">Uncharacterized protein</fullName>
    </submittedName>
</protein>
<evidence type="ECO:0000313" key="4">
    <source>
        <dbReference type="Proteomes" id="UP000320333"/>
    </source>
</evidence>
<evidence type="ECO:0000313" key="3">
    <source>
        <dbReference type="EMBL" id="TPX76511.1"/>
    </source>
</evidence>
<dbReference type="SUPFAM" id="SSF53756">
    <property type="entry name" value="UDP-Glycosyltransferase/glycogen phosphorylase"/>
    <property type="match status" value="1"/>
</dbReference>
<dbReference type="EMBL" id="QEAP01000045">
    <property type="protein sequence ID" value="TPX76511.1"/>
    <property type="molecule type" value="Genomic_DNA"/>
</dbReference>
<keyword evidence="2" id="KW-0472">Membrane</keyword>
<dbReference type="Gene3D" id="3.40.50.2000">
    <property type="entry name" value="Glycogen Phosphorylase B"/>
    <property type="match status" value="1"/>
</dbReference>
<keyword evidence="2" id="KW-0812">Transmembrane</keyword>
<organism evidence="3 4">
    <name type="scientific">Chytriomyces confervae</name>
    <dbReference type="NCBI Taxonomy" id="246404"/>
    <lineage>
        <taxon>Eukaryota</taxon>
        <taxon>Fungi</taxon>
        <taxon>Fungi incertae sedis</taxon>
        <taxon>Chytridiomycota</taxon>
        <taxon>Chytridiomycota incertae sedis</taxon>
        <taxon>Chytridiomycetes</taxon>
        <taxon>Chytridiales</taxon>
        <taxon>Chytriomycetaceae</taxon>
        <taxon>Chytriomyces</taxon>
    </lineage>
</organism>
<name>A0A507FJA7_9FUNG</name>
<dbReference type="AlphaFoldDB" id="A0A507FJA7"/>
<dbReference type="Proteomes" id="UP000320333">
    <property type="component" value="Unassembled WGS sequence"/>
</dbReference>
<evidence type="ECO:0000256" key="1">
    <source>
        <dbReference type="SAM" id="MobiDB-lite"/>
    </source>
</evidence>